<dbReference type="InterPro" id="IPR053225">
    <property type="entry name" value="Acyl-CoA_N-acyltransferase"/>
</dbReference>
<dbReference type="InterPro" id="IPR016181">
    <property type="entry name" value="Acyl_CoA_acyltransferase"/>
</dbReference>
<accession>A0ABM1YD90</accession>
<dbReference type="EnsemblMetazoa" id="AALFPA23_008063.R10851">
    <property type="protein sequence ID" value="AALFPA23_008063.P10851"/>
    <property type="gene ID" value="AALFPA23_008063"/>
</dbReference>
<feature type="domain" description="N-acetyltransferase" evidence="1">
    <location>
        <begin position="145"/>
        <end position="283"/>
    </location>
</feature>
<sequence>MEVQDQLKAIPSDEWVLLRDIYKRDWPRHQLAYNTIQNYLNWNKIDPKIKQLLILGLNDSWQENGTCVILDRYQMYVYTVDDSNDSLKRALLLIDWDYSYKMCCIPMRYHPAFQEVFATLSIELLWDHPCVLYELSREDSRKLSLNIPNGLHTQRLTIRHAAFANEVWPHRCEGSEYFLKRLAAWNPSVGLFNDAGELRAWCFSWPNGAIGPLEVVKEHQRKGYGSLMVRAIAREMANAAGLNCYGTAITDNAQSRGMFEKLGFKLVDGGCFYARNRSRKLVEYDH</sequence>
<dbReference type="PANTHER" id="PTHR20958:SF10">
    <property type="entry name" value="GH05617P-RELATED"/>
    <property type="match status" value="1"/>
</dbReference>
<dbReference type="GeneID" id="109429344"/>
<keyword evidence="3" id="KW-1185">Reference proteome</keyword>
<dbReference type="Pfam" id="PF08445">
    <property type="entry name" value="FR47"/>
    <property type="match status" value="1"/>
</dbReference>
<organism evidence="2 3">
    <name type="scientific">Aedes albopictus</name>
    <name type="common">Asian tiger mosquito</name>
    <name type="synonym">Stegomyia albopicta</name>
    <dbReference type="NCBI Taxonomy" id="7160"/>
    <lineage>
        <taxon>Eukaryota</taxon>
        <taxon>Metazoa</taxon>
        <taxon>Ecdysozoa</taxon>
        <taxon>Arthropoda</taxon>
        <taxon>Hexapoda</taxon>
        <taxon>Insecta</taxon>
        <taxon>Pterygota</taxon>
        <taxon>Neoptera</taxon>
        <taxon>Endopterygota</taxon>
        <taxon>Diptera</taxon>
        <taxon>Nematocera</taxon>
        <taxon>Culicoidea</taxon>
        <taxon>Culicidae</taxon>
        <taxon>Culicinae</taxon>
        <taxon>Aedini</taxon>
        <taxon>Aedes</taxon>
        <taxon>Stegomyia</taxon>
    </lineage>
</organism>
<dbReference type="SUPFAM" id="SSF55729">
    <property type="entry name" value="Acyl-CoA N-acyltransferases (Nat)"/>
    <property type="match status" value="1"/>
</dbReference>
<name>A0ABM1YD90_AEDAL</name>
<reference evidence="2" key="2">
    <citation type="submission" date="2025-05" db="UniProtKB">
        <authorList>
            <consortium name="EnsemblMetazoa"/>
        </authorList>
    </citation>
    <scope>IDENTIFICATION</scope>
    <source>
        <strain evidence="2">Foshan</strain>
    </source>
</reference>
<dbReference type="RefSeq" id="XP_019560793.2">
    <property type="nucleotide sequence ID" value="XM_019705248.3"/>
</dbReference>
<evidence type="ECO:0000313" key="3">
    <source>
        <dbReference type="Proteomes" id="UP000069940"/>
    </source>
</evidence>
<dbReference type="PROSITE" id="PS51186">
    <property type="entry name" value="GNAT"/>
    <property type="match status" value="1"/>
</dbReference>
<evidence type="ECO:0000313" key="2">
    <source>
        <dbReference type="EnsemblMetazoa" id="AALFPA23_008063.P10851"/>
    </source>
</evidence>
<dbReference type="InterPro" id="IPR013653">
    <property type="entry name" value="GCN5-like_dom"/>
</dbReference>
<protein>
    <recommendedName>
        <fullName evidence="1">N-acetyltransferase domain-containing protein</fullName>
    </recommendedName>
</protein>
<dbReference type="Proteomes" id="UP000069940">
    <property type="component" value="Unassembled WGS sequence"/>
</dbReference>
<evidence type="ECO:0000259" key="1">
    <source>
        <dbReference type="PROSITE" id="PS51186"/>
    </source>
</evidence>
<dbReference type="PANTHER" id="PTHR20958">
    <property type="entry name" value="GLYCINE N-ACYLTRANSFERASE-LIKE PROTEIN"/>
    <property type="match status" value="1"/>
</dbReference>
<dbReference type="Gene3D" id="3.40.630.30">
    <property type="match status" value="2"/>
</dbReference>
<reference evidence="3" key="1">
    <citation type="journal article" date="2015" name="Proc. Natl. Acad. Sci. U.S.A.">
        <title>Genome sequence of the Asian Tiger mosquito, Aedes albopictus, reveals insights into its biology, genetics, and evolution.</title>
        <authorList>
            <person name="Chen X.G."/>
            <person name="Jiang X."/>
            <person name="Gu J."/>
            <person name="Xu M."/>
            <person name="Wu Y."/>
            <person name="Deng Y."/>
            <person name="Zhang C."/>
            <person name="Bonizzoni M."/>
            <person name="Dermauw W."/>
            <person name="Vontas J."/>
            <person name="Armbruster P."/>
            <person name="Huang X."/>
            <person name="Yang Y."/>
            <person name="Zhang H."/>
            <person name="He W."/>
            <person name="Peng H."/>
            <person name="Liu Y."/>
            <person name="Wu K."/>
            <person name="Chen J."/>
            <person name="Lirakis M."/>
            <person name="Topalis P."/>
            <person name="Van Leeuwen T."/>
            <person name="Hall A.B."/>
            <person name="Jiang X."/>
            <person name="Thorpe C."/>
            <person name="Mueller R.L."/>
            <person name="Sun C."/>
            <person name="Waterhouse R.M."/>
            <person name="Yan G."/>
            <person name="Tu Z.J."/>
            <person name="Fang X."/>
            <person name="James A.A."/>
        </authorList>
    </citation>
    <scope>NUCLEOTIDE SEQUENCE [LARGE SCALE GENOMIC DNA]</scope>
    <source>
        <strain evidence="3">Foshan</strain>
    </source>
</reference>
<dbReference type="InterPro" id="IPR000182">
    <property type="entry name" value="GNAT_dom"/>
</dbReference>
<proteinExistence type="predicted"/>